<evidence type="ECO:0000256" key="2">
    <source>
        <dbReference type="ARBA" id="ARBA00004651"/>
    </source>
</evidence>
<dbReference type="InterPro" id="IPR016174">
    <property type="entry name" value="Di-haem_cyt_TM"/>
</dbReference>
<dbReference type="Proteomes" id="UP001054801">
    <property type="component" value="Chromosome"/>
</dbReference>
<dbReference type="InterPro" id="IPR052168">
    <property type="entry name" value="Cytochrome_b561_oxidase"/>
</dbReference>
<keyword evidence="3" id="KW-0813">Transport</keyword>
<name>A0ABY3T389_9GAMM</name>
<evidence type="ECO:0000256" key="11">
    <source>
        <dbReference type="ARBA" id="ARBA00023136"/>
    </source>
</evidence>
<evidence type="ECO:0000259" key="14">
    <source>
        <dbReference type="Pfam" id="PF01292"/>
    </source>
</evidence>
<feature type="domain" description="Cytochrome b561 bacterial/Ni-hydrogenase" evidence="14">
    <location>
        <begin position="7"/>
        <end position="177"/>
    </location>
</feature>
<protein>
    <submittedName>
        <fullName evidence="15">Cytochrome b</fullName>
    </submittedName>
</protein>
<gene>
    <name evidence="15" type="ORF">L2Y54_06535</name>
</gene>
<evidence type="ECO:0000256" key="12">
    <source>
        <dbReference type="ARBA" id="ARBA00037975"/>
    </source>
</evidence>
<keyword evidence="9 13" id="KW-1133">Transmembrane helix</keyword>
<dbReference type="Pfam" id="PF01292">
    <property type="entry name" value="Ni_hydr_CYTB"/>
    <property type="match status" value="1"/>
</dbReference>
<comment type="subcellular location">
    <subcellularLocation>
        <location evidence="2">Cell membrane</location>
        <topology evidence="2">Multi-pass membrane protein</topology>
    </subcellularLocation>
</comment>
<keyword evidence="10" id="KW-0408">Iron</keyword>
<feature type="transmembrane region" description="Helical" evidence="13">
    <location>
        <begin position="48"/>
        <end position="66"/>
    </location>
</feature>
<evidence type="ECO:0000256" key="5">
    <source>
        <dbReference type="ARBA" id="ARBA00022617"/>
    </source>
</evidence>
<reference evidence="15" key="1">
    <citation type="journal article" date="2022" name="Microorganisms">
        <title>Two New Species of Filamentous Sulfur Bacteria of the Genus Thiothrix, Thiothrix winogradskyi sp. nov. and 'Candidatus Thiothrix sulfatifontis' sp. nov.</title>
        <authorList>
            <person name="Ravin N.V."/>
            <person name="Rossetti S."/>
            <person name="Beletsky A.V."/>
            <person name="Kadnikov V.V."/>
            <person name="Rudenko T.S."/>
            <person name="Smolyakov D.D."/>
            <person name="Moskvitina M.I."/>
            <person name="Gureeva M.V."/>
            <person name="Mardanov A.V."/>
            <person name="Grabovich M.Y."/>
        </authorList>
    </citation>
    <scope>NUCLEOTIDE SEQUENCE</scope>
    <source>
        <strain evidence="15">CT3</strain>
    </source>
</reference>
<comment type="cofactor">
    <cofactor evidence="1">
        <name>heme b</name>
        <dbReference type="ChEBI" id="CHEBI:60344"/>
    </cofactor>
</comment>
<dbReference type="InterPro" id="IPR011577">
    <property type="entry name" value="Cyt_b561_bac/Ni-Hgenase"/>
</dbReference>
<keyword evidence="16" id="KW-1185">Reference proteome</keyword>
<dbReference type="PROSITE" id="PS51257">
    <property type="entry name" value="PROKAR_LIPOPROTEIN"/>
    <property type="match status" value="1"/>
</dbReference>
<feature type="transmembrane region" description="Helical" evidence="13">
    <location>
        <begin position="86"/>
        <end position="110"/>
    </location>
</feature>
<keyword evidence="11 13" id="KW-0472">Membrane</keyword>
<comment type="similarity">
    <text evidence="12">Belongs to the cytochrome b561 family.</text>
</comment>
<proteinExistence type="inferred from homology"/>
<feature type="transmembrane region" description="Helical" evidence="13">
    <location>
        <begin position="144"/>
        <end position="165"/>
    </location>
</feature>
<accession>A0ABY3T389</accession>
<dbReference type="SUPFAM" id="SSF81342">
    <property type="entry name" value="Transmembrane di-heme cytochromes"/>
    <property type="match status" value="1"/>
</dbReference>
<sequence>MSDTMSRYKPFPIALHWLTLLLLIAVYACIELREFYPKGSDPRNALKSWHFMLGLSVFGLTLLRLVMRWMNPPPAKAASIGYWQRLFSSVMHVALYALLLAMPMLGWAVLSGEGKAVIWLGLELPALIAPDKALAESLKGLHEIVGTSGYFLIGFHALAGVYHHYFQRDNTLLRMLPACSNSRYPSVIRASQACEGFDFYGHNHTLQALKACPNTA</sequence>
<keyword evidence="7" id="KW-0479">Metal-binding</keyword>
<keyword evidence="4" id="KW-1003">Cell membrane</keyword>
<evidence type="ECO:0000256" key="4">
    <source>
        <dbReference type="ARBA" id="ARBA00022475"/>
    </source>
</evidence>
<evidence type="ECO:0000256" key="13">
    <source>
        <dbReference type="SAM" id="Phobius"/>
    </source>
</evidence>
<evidence type="ECO:0000313" key="16">
    <source>
        <dbReference type="Proteomes" id="UP001054801"/>
    </source>
</evidence>
<evidence type="ECO:0000256" key="9">
    <source>
        <dbReference type="ARBA" id="ARBA00022989"/>
    </source>
</evidence>
<dbReference type="PANTHER" id="PTHR30529">
    <property type="entry name" value="CYTOCHROME B561"/>
    <property type="match status" value="1"/>
</dbReference>
<keyword evidence="6 13" id="KW-0812">Transmembrane</keyword>
<evidence type="ECO:0000313" key="15">
    <source>
        <dbReference type="EMBL" id="UJS25694.1"/>
    </source>
</evidence>
<keyword evidence="8" id="KW-0249">Electron transport</keyword>
<keyword evidence="5" id="KW-0349">Heme</keyword>
<organism evidence="15 16">
    <name type="scientific">Thiothrix winogradskyi</name>
    <dbReference type="NCBI Taxonomy" id="96472"/>
    <lineage>
        <taxon>Bacteria</taxon>
        <taxon>Pseudomonadati</taxon>
        <taxon>Pseudomonadota</taxon>
        <taxon>Gammaproteobacteria</taxon>
        <taxon>Thiotrichales</taxon>
        <taxon>Thiotrichaceae</taxon>
        <taxon>Thiothrix</taxon>
    </lineage>
</organism>
<evidence type="ECO:0000256" key="3">
    <source>
        <dbReference type="ARBA" id="ARBA00022448"/>
    </source>
</evidence>
<evidence type="ECO:0000256" key="10">
    <source>
        <dbReference type="ARBA" id="ARBA00023004"/>
    </source>
</evidence>
<dbReference type="EMBL" id="CP091244">
    <property type="protein sequence ID" value="UJS25694.1"/>
    <property type="molecule type" value="Genomic_DNA"/>
</dbReference>
<evidence type="ECO:0000256" key="7">
    <source>
        <dbReference type="ARBA" id="ARBA00022723"/>
    </source>
</evidence>
<evidence type="ECO:0000256" key="1">
    <source>
        <dbReference type="ARBA" id="ARBA00001970"/>
    </source>
</evidence>
<evidence type="ECO:0000256" key="8">
    <source>
        <dbReference type="ARBA" id="ARBA00022982"/>
    </source>
</evidence>
<evidence type="ECO:0000256" key="6">
    <source>
        <dbReference type="ARBA" id="ARBA00022692"/>
    </source>
</evidence>
<dbReference type="PANTHER" id="PTHR30529:SF3">
    <property type="entry name" value="CYTOCHROME B561 HOMOLOG 1"/>
    <property type="match status" value="1"/>
</dbReference>
<dbReference type="RefSeq" id="WP_236500997.1">
    <property type="nucleotide sequence ID" value="NZ_CP091244.1"/>
</dbReference>